<accession>A0ABU8K3Z5</accession>
<dbReference type="GeneID" id="61411352"/>
<organism evidence="1 2">
    <name type="scientific">Pectobacterium versatile</name>
    <dbReference type="NCBI Taxonomy" id="2488639"/>
    <lineage>
        <taxon>Bacteria</taxon>
        <taxon>Pseudomonadati</taxon>
        <taxon>Pseudomonadota</taxon>
        <taxon>Gammaproteobacteria</taxon>
        <taxon>Enterobacterales</taxon>
        <taxon>Pectobacteriaceae</taxon>
        <taxon>Pectobacterium</taxon>
    </lineage>
</organism>
<keyword evidence="2" id="KW-1185">Reference proteome</keyword>
<reference evidence="1 2" key="1">
    <citation type="submission" date="2024-03" db="EMBL/GenBank/DDBJ databases">
        <title>Analysis of soft rot Pectobacteriaceae population diversity in US potato growing regions between 2016 and 2022.</title>
        <authorList>
            <person name="Ma X."/>
            <person name="Zhang X."/>
            <person name="Stodghill P."/>
            <person name="Rioux R."/>
            <person name="Babler B."/>
            <person name="Shrestha S."/>
            <person name="Babler B."/>
            <person name="Rivedal H."/>
            <person name="Frost K."/>
            <person name="Hao J."/>
            <person name="Secor G."/>
            <person name="Swingle B."/>
        </authorList>
    </citation>
    <scope>NUCLEOTIDE SEQUENCE [LARGE SCALE GENOMIC DNA]</scope>
    <source>
        <strain evidence="1 2">UMSS2</strain>
    </source>
</reference>
<comment type="caution">
    <text evidence="1">The sequence shown here is derived from an EMBL/GenBank/DDBJ whole genome shotgun (WGS) entry which is preliminary data.</text>
</comment>
<gene>
    <name evidence="1" type="ORF">WCT63_18985</name>
</gene>
<dbReference type="Proteomes" id="UP001313132">
    <property type="component" value="Unassembled WGS sequence"/>
</dbReference>
<evidence type="ECO:0000313" key="2">
    <source>
        <dbReference type="Proteomes" id="UP001313132"/>
    </source>
</evidence>
<protein>
    <submittedName>
        <fullName evidence="1">Uncharacterized protein</fullName>
    </submittedName>
</protein>
<proteinExistence type="predicted"/>
<dbReference type="EMBL" id="JBBBON010000023">
    <property type="protein sequence ID" value="MEI7104533.1"/>
    <property type="molecule type" value="Genomic_DNA"/>
</dbReference>
<sequence length="60" mass="6556">MQTIFVSSTKDGVGNPTATNTGLSVVLPEIIRMMVSRLWHTEFHHITGKSHGGFNHVPSP</sequence>
<evidence type="ECO:0000313" key="1">
    <source>
        <dbReference type="EMBL" id="MEI7104533.1"/>
    </source>
</evidence>
<dbReference type="RefSeq" id="WP_125460677.1">
    <property type="nucleotide sequence ID" value="NZ_JBBBOM010000015.1"/>
</dbReference>
<name>A0ABU8K3Z5_9GAMM</name>